<evidence type="ECO:0000256" key="4">
    <source>
        <dbReference type="ARBA" id="ARBA00022679"/>
    </source>
</evidence>
<evidence type="ECO:0000256" key="10">
    <source>
        <dbReference type="SAM" id="Phobius"/>
    </source>
</evidence>
<comment type="catalytic activity">
    <reaction evidence="1">
        <text>ATP + protein L-histidine = ADP + protein N-phospho-L-histidine.</text>
        <dbReference type="EC" id="2.7.13.3"/>
    </reaction>
</comment>
<feature type="coiled-coil region" evidence="9">
    <location>
        <begin position="181"/>
        <end position="222"/>
    </location>
</feature>
<gene>
    <name evidence="13" type="ORF">H9964_07210</name>
</gene>
<evidence type="ECO:0000259" key="12">
    <source>
        <dbReference type="Pfam" id="PF07730"/>
    </source>
</evidence>
<dbReference type="EC" id="2.7.13.3" evidence="2"/>
<feature type="transmembrane region" description="Helical" evidence="10">
    <location>
        <begin position="87"/>
        <end position="109"/>
    </location>
</feature>
<dbReference type="SUPFAM" id="SSF55874">
    <property type="entry name" value="ATPase domain of HSP90 chaperone/DNA topoisomerase II/histidine kinase"/>
    <property type="match status" value="1"/>
</dbReference>
<feature type="domain" description="Signal transduction histidine kinase subgroup 3 dimerisation and phosphoacceptor" evidence="12">
    <location>
        <begin position="220"/>
        <end position="283"/>
    </location>
</feature>
<evidence type="ECO:0000256" key="6">
    <source>
        <dbReference type="ARBA" id="ARBA00022777"/>
    </source>
</evidence>
<evidence type="ECO:0000256" key="1">
    <source>
        <dbReference type="ARBA" id="ARBA00000085"/>
    </source>
</evidence>
<dbReference type="GO" id="GO:0005524">
    <property type="term" value="F:ATP binding"/>
    <property type="evidence" value="ECO:0007669"/>
    <property type="project" value="UniProtKB-KW"/>
</dbReference>
<keyword evidence="7" id="KW-0067">ATP-binding</keyword>
<evidence type="ECO:0000313" key="14">
    <source>
        <dbReference type="Proteomes" id="UP000824102"/>
    </source>
</evidence>
<dbReference type="GO" id="GO:0016020">
    <property type="term" value="C:membrane"/>
    <property type="evidence" value="ECO:0007669"/>
    <property type="project" value="InterPro"/>
</dbReference>
<dbReference type="Gene3D" id="1.20.5.1930">
    <property type="match status" value="1"/>
</dbReference>
<dbReference type="GO" id="GO:0000155">
    <property type="term" value="F:phosphorelay sensor kinase activity"/>
    <property type="evidence" value="ECO:0007669"/>
    <property type="project" value="InterPro"/>
</dbReference>
<feature type="transmembrane region" description="Helical" evidence="10">
    <location>
        <begin position="50"/>
        <end position="67"/>
    </location>
</feature>
<proteinExistence type="predicted"/>
<keyword evidence="4" id="KW-0808">Transferase</keyword>
<dbReference type="InterPro" id="IPR050482">
    <property type="entry name" value="Sensor_HK_TwoCompSys"/>
</dbReference>
<keyword evidence="10" id="KW-0472">Membrane</keyword>
<dbReference type="InterPro" id="IPR003594">
    <property type="entry name" value="HATPase_dom"/>
</dbReference>
<dbReference type="AlphaFoldDB" id="A0A9D2G668"/>
<dbReference type="CDD" id="cd16917">
    <property type="entry name" value="HATPase_UhpB-NarQ-NarX-like"/>
    <property type="match status" value="1"/>
</dbReference>
<dbReference type="InterPro" id="IPR036890">
    <property type="entry name" value="HATPase_C_sf"/>
</dbReference>
<organism evidence="13 14">
    <name type="scientific">Candidatus Gallimonas intestinavium</name>
    <dbReference type="NCBI Taxonomy" id="2838603"/>
    <lineage>
        <taxon>Bacteria</taxon>
        <taxon>Bacillati</taxon>
        <taxon>Bacillota</taxon>
        <taxon>Clostridia</taxon>
        <taxon>Candidatus Gallimonas</taxon>
    </lineage>
</organism>
<keyword evidence="10" id="KW-0812">Transmembrane</keyword>
<accession>A0A9D2G668</accession>
<evidence type="ECO:0000256" key="3">
    <source>
        <dbReference type="ARBA" id="ARBA00022553"/>
    </source>
</evidence>
<keyword evidence="3" id="KW-0597">Phosphoprotein</keyword>
<dbReference type="Gene3D" id="3.30.565.10">
    <property type="entry name" value="Histidine kinase-like ATPase, C-terminal domain"/>
    <property type="match status" value="1"/>
</dbReference>
<keyword evidence="10" id="KW-1133">Transmembrane helix</keyword>
<keyword evidence="5" id="KW-0547">Nucleotide-binding</keyword>
<dbReference type="Pfam" id="PF02518">
    <property type="entry name" value="HATPase_c"/>
    <property type="match status" value="1"/>
</dbReference>
<dbReference type="InterPro" id="IPR011712">
    <property type="entry name" value="Sig_transdc_His_kin_sub3_dim/P"/>
</dbReference>
<sequence>MTIRERIERATLPSEKMVAIGKVLIFLALVLVEIIIAVDCRDARVEGIRALLVILPVSAALAAENAVKLFALRSFKQRIVCYVTDLLFLLVLTYFSGGRLISTLFVVILSEFYLSQEKISGNIAMGVSSVVLYLGMLSLSQALRDEPVELDLLISSAFNDLIIFALHFLIMNFLLLMYRKNEEIAKRVKELDESNKKLAESNQKLAEAMEKLKEVTALEERQRIAKDIHDTAGHSITTVIMQTEAAKLAIERDPEGAKRSVVAANLQAKHALEELRESVHLLSGSRSAATLKDMLLGIVHESTDGTGIAVRCDIDDVSLCDAKCRFLCNTLKEGISNGLRHGKATAFYFELKKGEKDVSFLLSDNGSGMEIAALKEGFGLKGMHSRAASLGGTVWFETEPEEGFEIHLRLPLDGGR</sequence>
<evidence type="ECO:0000313" key="13">
    <source>
        <dbReference type="EMBL" id="HIZ73353.1"/>
    </source>
</evidence>
<keyword evidence="9" id="KW-0175">Coiled coil</keyword>
<keyword evidence="6" id="KW-0418">Kinase</keyword>
<evidence type="ECO:0000256" key="7">
    <source>
        <dbReference type="ARBA" id="ARBA00022840"/>
    </source>
</evidence>
<dbReference type="PANTHER" id="PTHR24421:SF10">
    <property type="entry name" value="NITRATE_NITRITE SENSOR PROTEIN NARQ"/>
    <property type="match status" value="1"/>
</dbReference>
<reference evidence="13" key="1">
    <citation type="journal article" date="2021" name="PeerJ">
        <title>Extensive microbial diversity within the chicken gut microbiome revealed by metagenomics and culture.</title>
        <authorList>
            <person name="Gilroy R."/>
            <person name="Ravi A."/>
            <person name="Getino M."/>
            <person name="Pursley I."/>
            <person name="Horton D.L."/>
            <person name="Alikhan N.F."/>
            <person name="Baker D."/>
            <person name="Gharbi K."/>
            <person name="Hall N."/>
            <person name="Watson M."/>
            <person name="Adriaenssens E.M."/>
            <person name="Foster-Nyarko E."/>
            <person name="Jarju S."/>
            <person name="Secka A."/>
            <person name="Antonio M."/>
            <person name="Oren A."/>
            <person name="Chaudhuri R.R."/>
            <person name="La Ragione R."/>
            <person name="Hildebrand F."/>
            <person name="Pallen M.J."/>
        </authorList>
    </citation>
    <scope>NUCLEOTIDE SEQUENCE</scope>
    <source>
        <strain evidence="13">ChiW7-2402</strain>
    </source>
</reference>
<dbReference type="EMBL" id="DXBB01000104">
    <property type="protein sequence ID" value="HIZ73353.1"/>
    <property type="molecule type" value="Genomic_DNA"/>
</dbReference>
<dbReference type="PANTHER" id="PTHR24421">
    <property type="entry name" value="NITRATE/NITRITE SENSOR PROTEIN NARX-RELATED"/>
    <property type="match status" value="1"/>
</dbReference>
<dbReference type="Proteomes" id="UP000824102">
    <property type="component" value="Unassembled WGS sequence"/>
</dbReference>
<comment type="caution">
    <text evidence="13">The sequence shown here is derived from an EMBL/GenBank/DDBJ whole genome shotgun (WGS) entry which is preliminary data.</text>
</comment>
<dbReference type="GO" id="GO:0046983">
    <property type="term" value="F:protein dimerization activity"/>
    <property type="evidence" value="ECO:0007669"/>
    <property type="project" value="InterPro"/>
</dbReference>
<protein>
    <recommendedName>
        <fullName evidence="2">histidine kinase</fullName>
        <ecNumber evidence="2">2.7.13.3</ecNumber>
    </recommendedName>
</protein>
<keyword evidence="8" id="KW-0902">Two-component regulatory system</keyword>
<feature type="transmembrane region" description="Helical" evidence="10">
    <location>
        <begin position="20"/>
        <end position="38"/>
    </location>
</feature>
<reference evidence="13" key="2">
    <citation type="submission" date="2021-04" db="EMBL/GenBank/DDBJ databases">
        <authorList>
            <person name="Gilroy R."/>
        </authorList>
    </citation>
    <scope>NUCLEOTIDE SEQUENCE</scope>
    <source>
        <strain evidence="13">ChiW7-2402</strain>
    </source>
</reference>
<evidence type="ECO:0000259" key="11">
    <source>
        <dbReference type="Pfam" id="PF02518"/>
    </source>
</evidence>
<name>A0A9D2G668_9FIRM</name>
<evidence type="ECO:0000256" key="8">
    <source>
        <dbReference type="ARBA" id="ARBA00023012"/>
    </source>
</evidence>
<dbReference type="Pfam" id="PF07730">
    <property type="entry name" value="HisKA_3"/>
    <property type="match status" value="1"/>
</dbReference>
<feature type="transmembrane region" description="Helical" evidence="10">
    <location>
        <begin position="121"/>
        <end position="141"/>
    </location>
</feature>
<evidence type="ECO:0000256" key="5">
    <source>
        <dbReference type="ARBA" id="ARBA00022741"/>
    </source>
</evidence>
<evidence type="ECO:0000256" key="2">
    <source>
        <dbReference type="ARBA" id="ARBA00012438"/>
    </source>
</evidence>
<feature type="domain" description="Histidine kinase/HSP90-like ATPase" evidence="11">
    <location>
        <begin position="326"/>
        <end position="413"/>
    </location>
</feature>
<evidence type="ECO:0000256" key="9">
    <source>
        <dbReference type="SAM" id="Coils"/>
    </source>
</evidence>